<evidence type="ECO:0000256" key="1">
    <source>
        <dbReference type="ARBA" id="ARBA00001973"/>
    </source>
</evidence>
<dbReference type="Proteomes" id="UP000813824">
    <property type="component" value="Unassembled WGS sequence"/>
</dbReference>
<evidence type="ECO:0000256" key="3">
    <source>
        <dbReference type="ARBA" id="ARBA00022525"/>
    </source>
</evidence>
<keyword evidence="5 13" id="KW-0732">Signal</keyword>
<keyword evidence="10" id="KW-0325">Glycoprotein</keyword>
<comment type="cofactor">
    <cofactor evidence="1">
        <name>Cu(2+)</name>
        <dbReference type="ChEBI" id="CHEBI:29036"/>
    </cofactor>
</comment>
<reference evidence="14" key="1">
    <citation type="journal article" date="2021" name="New Phytol.">
        <title>Evolutionary innovations through gain and loss of genes in the ectomycorrhizal Boletales.</title>
        <authorList>
            <person name="Wu G."/>
            <person name="Miyauchi S."/>
            <person name="Morin E."/>
            <person name="Kuo A."/>
            <person name="Drula E."/>
            <person name="Varga T."/>
            <person name="Kohler A."/>
            <person name="Feng B."/>
            <person name="Cao Y."/>
            <person name="Lipzen A."/>
            <person name="Daum C."/>
            <person name="Hundley H."/>
            <person name="Pangilinan J."/>
            <person name="Johnson J."/>
            <person name="Barry K."/>
            <person name="LaButti K."/>
            <person name="Ng V."/>
            <person name="Ahrendt S."/>
            <person name="Min B."/>
            <person name="Choi I.G."/>
            <person name="Park H."/>
            <person name="Plett J.M."/>
            <person name="Magnuson J."/>
            <person name="Spatafora J.W."/>
            <person name="Nagy L.G."/>
            <person name="Henrissat B."/>
            <person name="Grigoriev I.V."/>
            <person name="Yang Z.L."/>
            <person name="Xu J."/>
            <person name="Martin F.M."/>
        </authorList>
    </citation>
    <scope>NUCLEOTIDE SEQUENCE</scope>
    <source>
        <strain evidence="14">KKN 215</strain>
    </source>
</reference>
<evidence type="ECO:0000256" key="5">
    <source>
        <dbReference type="ARBA" id="ARBA00022729"/>
    </source>
</evidence>
<sequence length="427" mass="45382">MLSSTALVAVAAFVPLVASHAAFWTPAMWGFNVTAQSYDYDNRPVVPLQDMTYQQWWFHNHLDHPPNPGDFFELPAGGVAHSQISCDKGSTSYFASSPGGKAGYPTNDVCVGQPMSAYHTNGLNDLGGCGLGIVYKSDVNQVQPEDFTIFSVNATCPFYLNTDFSIPPALPACPEGGCICAFFWIHKPDSGQEQMYMNGFRCQVTGASGTTPIGKPALPRRCGADPANGVANATPSNCTVGPKQPFYWLQKERNNMFEGVYSPPLYADDLYFHDGAQNDIFQPATVNGVAVYSDQGASTPPPSTPPPPPPPPPSEPAPSNDAPAPPPKNDAPAPNNDAPAPNNNNNSPGPQNNSAAPVNNDSPPAAQNPPPTPANQPPPANTFAASNPDPTAATQAPSTTKQCKSTKRKRNVNAARHVKRRLSHDLH</sequence>
<evidence type="ECO:0000256" key="2">
    <source>
        <dbReference type="ARBA" id="ARBA00004613"/>
    </source>
</evidence>
<keyword evidence="9" id="KW-1015">Disulfide bond</keyword>
<feature type="region of interest" description="Disordered" evidence="12">
    <location>
        <begin position="292"/>
        <end position="427"/>
    </location>
</feature>
<dbReference type="OrthoDB" id="2019572at2759"/>
<comment type="subcellular location">
    <subcellularLocation>
        <location evidence="2">Secreted</location>
    </subcellularLocation>
</comment>
<organism evidence="14 15">
    <name type="scientific">Cristinia sonorae</name>
    <dbReference type="NCBI Taxonomy" id="1940300"/>
    <lineage>
        <taxon>Eukaryota</taxon>
        <taxon>Fungi</taxon>
        <taxon>Dikarya</taxon>
        <taxon>Basidiomycota</taxon>
        <taxon>Agaricomycotina</taxon>
        <taxon>Agaricomycetes</taxon>
        <taxon>Agaricomycetidae</taxon>
        <taxon>Agaricales</taxon>
        <taxon>Pleurotineae</taxon>
        <taxon>Stephanosporaceae</taxon>
        <taxon>Cristinia</taxon>
    </lineage>
</organism>
<name>A0A8K0XPX5_9AGAR</name>
<feature type="compositionally biased region" description="Polar residues" evidence="12">
    <location>
        <begin position="388"/>
        <end position="403"/>
    </location>
</feature>
<dbReference type="GO" id="GO:0005576">
    <property type="term" value="C:extracellular region"/>
    <property type="evidence" value="ECO:0007669"/>
    <property type="project" value="UniProtKB-SubCell"/>
</dbReference>
<evidence type="ECO:0000256" key="7">
    <source>
        <dbReference type="ARBA" id="ARBA00023008"/>
    </source>
</evidence>
<feature type="compositionally biased region" description="Pro residues" evidence="12">
    <location>
        <begin position="299"/>
        <end position="316"/>
    </location>
</feature>
<dbReference type="GO" id="GO:0046872">
    <property type="term" value="F:metal ion binding"/>
    <property type="evidence" value="ECO:0007669"/>
    <property type="project" value="UniProtKB-KW"/>
</dbReference>
<keyword evidence="3" id="KW-0964">Secreted</keyword>
<feature type="compositionally biased region" description="Low complexity" evidence="12">
    <location>
        <begin position="330"/>
        <end position="357"/>
    </location>
</feature>
<comment type="similarity">
    <text evidence="11">Belongs to the polysaccharide monooxygenase AA14 family.</text>
</comment>
<dbReference type="InterPro" id="IPR054497">
    <property type="entry name" value="LPMO_AA14"/>
</dbReference>
<evidence type="ECO:0000256" key="13">
    <source>
        <dbReference type="SAM" id="SignalP"/>
    </source>
</evidence>
<accession>A0A8K0XPX5</accession>
<dbReference type="AlphaFoldDB" id="A0A8K0XPX5"/>
<keyword evidence="4" id="KW-0479">Metal-binding</keyword>
<keyword evidence="7" id="KW-0186">Copper</keyword>
<dbReference type="GO" id="GO:0004497">
    <property type="term" value="F:monooxygenase activity"/>
    <property type="evidence" value="ECO:0007669"/>
    <property type="project" value="UniProtKB-KW"/>
</dbReference>
<dbReference type="EMBL" id="JAEVFJ010000014">
    <property type="protein sequence ID" value="KAH8100765.1"/>
    <property type="molecule type" value="Genomic_DNA"/>
</dbReference>
<evidence type="ECO:0000256" key="8">
    <source>
        <dbReference type="ARBA" id="ARBA00023033"/>
    </source>
</evidence>
<comment type="caution">
    <text evidence="14">The sequence shown here is derived from an EMBL/GenBank/DDBJ whole genome shotgun (WGS) entry which is preliminary data.</text>
</comment>
<gene>
    <name evidence="14" type="ORF">BXZ70DRAFT_126304</name>
</gene>
<keyword evidence="15" id="KW-1185">Reference proteome</keyword>
<keyword evidence="6" id="KW-0560">Oxidoreductase</keyword>
<proteinExistence type="inferred from homology"/>
<dbReference type="Gene3D" id="2.70.50.70">
    <property type="match status" value="1"/>
</dbReference>
<evidence type="ECO:0000256" key="9">
    <source>
        <dbReference type="ARBA" id="ARBA00023157"/>
    </source>
</evidence>
<keyword evidence="8" id="KW-0503">Monooxygenase</keyword>
<evidence type="ECO:0000256" key="6">
    <source>
        <dbReference type="ARBA" id="ARBA00023002"/>
    </source>
</evidence>
<feature type="signal peptide" evidence="13">
    <location>
        <begin position="1"/>
        <end position="21"/>
    </location>
</feature>
<feature type="compositionally biased region" description="Basic residues" evidence="12">
    <location>
        <begin position="404"/>
        <end position="427"/>
    </location>
</feature>
<evidence type="ECO:0000256" key="4">
    <source>
        <dbReference type="ARBA" id="ARBA00022723"/>
    </source>
</evidence>
<evidence type="ECO:0000313" key="14">
    <source>
        <dbReference type="EMBL" id="KAH8100765.1"/>
    </source>
</evidence>
<feature type="chain" id="PRO_5035464540" evidence="13">
    <location>
        <begin position="22"/>
        <end position="427"/>
    </location>
</feature>
<evidence type="ECO:0000256" key="12">
    <source>
        <dbReference type="SAM" id="MobiDB-lite"/>
    </source>
</evidence>
<evidence type="ECO:0000256" key="11">
    <source>
        <dbReference type="ARBA" id="ARBA00046340"/>
    </source>
</evidence>
<protein>
    <submittedName>
        <fullName evidence="14">Uncharacterized protein</fullName>
    </submittedName>
</protein>
<evidence type="ECO:0000256" key="10">
    <source>
        <dbReference type="ARBA" id="ARBA00023180"/>
    </source>
</evidence>
<feature type="compositionally biased region" description="Pro residues" evidence="12">
    <location>
        <begin position="366"/>
        <end position="380"/>
    </location>
</feature>
<dbReference type="Pfam" id="PF22810">
    <property type="entry name" value="LPMO_AA14"/>
    <property type="match status" value="1"/>
</dbReference>
<evidence type="ECO:0000313" key="15">
    <source>
        <dbReference type="Proteomes" id="UP000813824"/>
    </source>
</evidence>